<dbReference type="EMBL" id="QNUL01000006">
    <property type="protein sequence ID" value="REA62000.1"/>
    <property type="molecule type" value="Genomic_DNA"/>
</dbReference>
<evidence type="ECO:0000313" key="3">
    <source>
        <dbReference type="Proteomes" id="UP000256373"/>
    </source>
</evidence>
<dbReference type="GO" id="GO:0046677">
    <property type="term" value="P:response to antibiotic"/>
    <property type="evidence" value="ECO:0007669"/>
    <property type="project" value="UniProtKB-KW"/>
</dbReference>
<dbReference type="SUPFAM" id="SSF54593">
    <property type="entry name" value="Glyoxalase/Bleomycin resistance protein/Dihydroxybiphenyl dioxygenase"/>
    <property type="match status" value="1"/>
</dbReference>
<dbReference type="InterPro" id="IPR029068">
    <property type="entry name" value="Glyas_Bleomycin-R_OHBP_Dase"/>
</dbReference>
<protein>
    <submittedName>
        <fullName evidence="2">VOC family protein</fullName>
    </submittedName>
</protein>
<gene>
    <name evidence="2" type="ORF">DSL64_10055</name>
</gene>
<accession>A0A3D8YC49</accession>
<comment type="caution">
    <text evidence="2">The sequence shown here is derived from an EMBL/GenBank/DDBJ whole genome shotgun (WGS) entry which is preliminary data.</text>
</comment>
<dbReference type="Proteomes" id="UP000256373">
    <property type="component" value="Unassembled WGS sequence"/>
</dbReference>
<name>A0A3D8YC49_9BACT</name>
<reference evidence="2 3" key="1">
    <citation type="submission" date="2018-07" db="EMBL/GenBank/DDBJ databases">
        <title>Dyadobacter roseus sp. nov., isolated from rose rhizosphere soil.</title>
        <authorList>
            <person name="Chen L."/>
        </authorList>
    </citation>
    <scope>NUCLEOTIDE SEQUENCE [LARGE SCALE GENOMIC DNA]</scope>
    <source>
        <strain evidence="2 3">RS19</strain>
    </source>
</reference>
<evidence type="ECO:0000256" key="1">
    <source>
        <dbReference type="ARBA" id="ARBA00023251"/>
    </source>
</evidence>
<keyword evidence="3" id="KW-1185">Reference proteome</keyword>
<proteinExistence type="predicted"/>
<keyword evidence="1" id="KW-0046">Antibiotic resistance</keyword>
<dbReference type="Gene3D" id="3.10.180.10">
    <property type="entry name" value="2,3-Dihydroxybiphenyl 1,2-Dioxygenase, domain 1"/>
    <property type="match status" value="1"/>
</dbReference>
<dbReference type="OrthoDB" id="9803104at2"/>
<organism evidence="2 3">
    <name type="scientific">Dyadobacter luteus</name>
    <dbReference type="NCBI Taxonomy" id="2259619"/>
    <lineage>
        <taxon>Bacteria</taxon>
        <taxon>Pseudomonadati</taxon>
        <taxon>Bacteroidota</taxon>
        <taxon>Cytophagia</taxon>
        <taxon>Cytophagales</taxon>
        <taxon>Spirosomataceae</taxon>
        <taxon>Dyadobacter</taxon>
    </lineage>
</organism>
<dbReference type="InterPro" id="IPR000335">
    <property type="entry name" value="Bleomycin-R"/>
</dbReference>
<dbReference type="Pfam" id="PF19581">
    <property type="entry name" value="Glyoxalase_7"/>
    <property type="match status" value="1"/>
</dbReference>
<dbReference type="RefSeq" id="WP_115830635.1">
    <property type="nucleotide sequence ID" value="NZ_QNUL01000006.1"/>
</dbReference>
<sequence>MKVSQVIPILRIFDEAKAHEFYIGWLGFSIDWTHSFDENAPIYMQNNGIVLHLSEHHGDCTLGAKVFIECEGVRELHQELNDKKYKYNRPGLVEEPWDSISVTVVDPFMNRLVFNERLNSEKKQI</sequence>
<evidence type="ECO:0000313" key="2">
    <source>
        <dbReference type="EMBL" id="REA62000.1"/>
    </source>
</evidence>
<dbReference type="AlphaFoldDB" id="A0A3D8YC49"/>